<keyword evidence="1" id="KW-0812">Transmembrane</keyword>
<accession>A0A6N2U6C9</accession>
<gene>
    <name evidence="2" type="ORF">CULFYP111_01654</name>
</gene>
<dbReference type="EMBL" id="CACRSK010000007">
    <property type="protein sequence ID" value="VYT12392.1"/>
    <property type="molecule type" value="Genomic_DNA"/>
</dbReference>
<proteinExistence type="predicted"/>
<feature type="transmembrane region" description="Helical" evidence="1">
    <location>
        <begin position="26"/>
        <end position="45"/>
    </location>
</feature>
<keyword evidence="1" id="KW-0472">Membrane</keyword>
<organism evidence="2">
    <name type="scientific">Campylobacter ureolyticus</name>
    <dbReference type="NCBI Taxonomy" id="827"/>
    <lineage>
        <taxon>Bacteria</taxon>
        <taxon>Pseudomonadati</taxon>
        <taxon>Campylobacterota</taxon>
        <taxon>Epsilonproteobacteria</taxon>
        <taxon>Campylobacterales</taxon>
        <taxon>Campylobacteraceae</taxon>
        <taxon>Campylobacter</taxon>
    </lineage>
</organism>
<reference evidence="2" key="1">
    <citation type="submission" date="2019-11" db="EMBL/GenBank/DDBJ databases">
        <authorList>
            <person name="Feng L."/>
        </authorList>
    </citation>
    <scope>NUCLEOTIDE SEQUENCE</scope>
    <source>
        <strain evidence="2">CUreolyticusLFYP111</strain>
    </source>
</reference>
<protein>
    <submittedName>
        <fullName evidence="2">Uncharacterized protein</fullName>
    </submittedName>
</protein>
<dbReference type="AlphaFoldDB" id="A0A6N2U6C9"/>
<evidence type="ECO:0000313" key="2">
    <source>
        <dbReference type="EMBL" id="VYT12392.1"/>
    </source>
</evidence>
<evidence type="ECO:0000256" key="1">
    <source>
        <dbReference type="SAM" id="Phobius"/>
    </source>
</evidence>
<keyword evidence="1" id="KW-1133">Transmembrane helix</keyword>
<sequence>MGKFGEGGKDEKYTYIFLIIYNKEKFLIYFNAFGLLFESYNFYAISKI</sequence>
<name>A0A6N2U6C9_9BACT</name>